<dbReference type="EMBL" id="CP147920">
    <property type="protein sequence ID" value="XAU16093.1"/>
    <property type="molecule type" value="Genomic_DNA"/>
</dbReference>
<dbReference type="Gene3D" id="3.40.50.410">
    <property type="entry name" value="von Willebrand factor, type A domain"/>
    <property type="match status" value="1"/>
</dbReference>
<proteinExistence type="predicted"/>
<gene>
    <name evidence="3" type="ORF">WCY31_05140</name>
</gene>
<organism evidence="3 4">
    <name type="scientific">Sulfurimonas diazotrophicus</name>
    <dbReference type="NCBI Taxonomy" id="3131939"/>
    <lineage>
        <taxon>Bacteria</taxon>
        <taxon>Pseudomonadati</taxon>
        <taxon>Campylobacterota</taxon>
        <taxon>Epsilonproteobacteria</taxon>
        <taxon>Campylobacterales</taxon>
        <taxon>Sulfurimonadaceae</taxon>
        <taxon>Sulfurimonas</taxon>
    </lineage>
</organism>
<evidence type="ECO:0000256" key="1">
    <source>
        <dbReference type="SAM" id="Phobius"/>
    </source>
</evidence>
<keyword evidence="1" id="KW-0812">Transmembrane</keyword>
<keyword evidence="4" id="KW-1185">Reference proteome</keyword>
<dbReference type="PROSITE" id="PS50234">
    <property type="entry name" value="VWFA"/>
    <property type="match status" value="1"/>
</dbReference>
<evidence type="ECO:0000313" key="4">
    <source>
        <dbReference type="Proteomes" id="UP001447842"/>
    </source>
</evidence>
<sequence>MTLLTPLWLWTLLFLALYFVYLRQRGRGVVWNLRSVLLMTAIGLGIVALARPVSLQEPVSIEQRGSDVIFAVDISHSMQAADIAPSRLAAAKSLLSSVVEADDANRFGVLAFTTNPVILSPLTRDDELLLHLFAGLDTSMVMTRGTEIGGALKLARKLSRSEHPIVVLLTDGGDSLGYSQEAAQARAAGLIVNVVMLATPSGGTLKAEDGKLLRDEEGGIVVTARNSAIGAIADATGGVVIDGADAGALAAAIKAQGMQDVREKRKIILYREYFYYPLALALLLAMLGMTDLLSRLGGRRA</sequence>
<feature type="domain" description="VWFA" evidence="2">
    <location>
        <begin position="67"/>
        <end position="195"/>
    </location>
</feature>
<feature type="transmembrane region" description="Helical" evidence="1">
    <location>
        <begin position="29"/>
        <end position="50"/>
    </location>
</feature>
<dbReference type="PANTHER" id="PTHR37947:SF1">
    <property type="entry name" value="BLL2462 PROTEIN"/>
    <property type="match status" value="1"/>
</dbReference>
<feature type="transmembrane region" description="Helical" evidence="1">
    <location>
        <begin position="273"/>
        <end position="293"/>
    </location>
</feature>
<name>A0ABZ3HDB7_9BACT</name>
<dbReference type="SUPFAM" id="SSF53300">
    <property type="entry name" value="vWA-like"/>
    <property type="match status" value="1"/>
</dbReference>
<dbReference type="PANTHER" id="PTHR37947">
    <property type="entry name" value="BLL2462 PROTEIN"/>
    <property type="match status" value="1"/>
</dbReference>
<dbReference type="Pfam" id="PF13519">
    <property type="entry name" value="VWA_2"/>
    <property type="match status" value="1"/>
</dbReference>
<dbReference type="InterPro" id="IPR036465">
    <property type="entry name" value="vWFA_dom_sf"/>
</dbReference>
<keyword evidence="1" id="KW-0472">Membrane</keyword>
<dbReference type="SMART" id="SM00327">
    <property type="entry name" value="VWA"/>
    <property type="match status" value="1"/>
</dbReference>
<accession>A0ABZ3HDB7</accession>
<evidence type="ECO:0000259" key="2">
    <source>
        <dbReference type="PROSITE" id="PS50234"/>
    </source>
</evidence>
<protein>
    <submittedName>
        <fullName evidence="3">VWA domain-containing protein</fullName>
    </submittedName>
</protein>
<dbReference type="Proteomes" id="UP001447842">
    <property type="component" value="Chromosome"/>
</dbReference>
<reference evidence="3 4" key="1">
    <citation type="submission" date="2024-03" db="EMBL/GenBank/DDBJ databases">
        <title>Sulfurimonas sp. HSL3-1.</title>
        <authorList>
            <person name="Wang S."/>
        </authorList>
    </citation>
    <scope>NUCLEOTIDE SEQUENCE [LARGE SCALE GENOMIC DNA]</scope>
    <source>
        <strain evidence="3 4">HSL3-1</strain>
    </source>
</reference>
<keyword evidence="1" id="KW-1133">Transmembrane helix</keyword>
<evidence type="ECO:0000313" key="3">
    <source>
        <dbReference type="EMBL" id="XAU16093.1"/>
    </source>
</evidence>
<dbReference type="InterPro" id="IPR002035">
    <property type="entry name" value="VWF_A"/>
</dbReference>
<feature type="transmembrane region" description="Helical" evidence="1">
    <location>
        <begin position="6"/>
        <end position="22"/>
    </location>
</feature>
<dbReference type="RefSeq" id="WP_345973460.1">
    <property type="nucleotide sequence ID" value="NZ_CP147920.1"/>
</dbReference>